<evidence type="ECO:0000256" key="10">
    <source>
        <dbReference type="SAM" id="Coils"/>
    </source>
</evidence>
<dbReference type="Gene3D" id="3.40.1380.10">
    <property type="match status" value="1"/>
</dbReference>
<dbReference type="GO" id="GO:0045259">
    <property type="term" value="C:proton-transporting ATP synthase complex"/>
    <property type="evidence" value="ECO:0007669"/>
    <property type="project" value="UniProtKB-KW"/>
</dbReference>
<keyword evidence="8" id="KW-0139">CF(1)</keyword>
<dbReference type="Gene3D" id="1.10.287.80">
    <property type="entry name" value="ATP synthase, gamma subunit, helix hairpin domain"/>
    <property type="match status" value="1"/>
</dbReference>
<evidence type="ECO:0000256" key="6">
    <source>
        <dbReference type="ARBA" id="ARBA00023065"/>
    </source>
</evidence>
<organism evidence="11 12">
    <name type="scientific">Candidatus Alloenteromonas pullistercoris</name>
    <dbReference type="NCBI Taxonomy" id="2840785"/>
    <lineage>
        <taxon>Bacteria</taxon>
        <taxon>Bacillati</taxon>
        <taxon>Bacillota</taxon>
        <taxon>Bacillota incertae sedis</taxon>
        <taxon>Candidatus Alloenteromonas</taxon>
    </lineage>
</organism>
<accession>A0A9D9GW25</accession>
<dbReference type="Pfam" id="PF00231">
    <property type="entry name" value="ATP-synt"/>
    <property type="match status" value="1"/>
</dbReference>
<evidence type="ECO:0000256" key="9">
    <source>
        <dbReference type="ARBA" id="ARBA00023310"/>
    </source>
</evidence>
<proteinExistence type="inferred from homology"/>
<comment type="caution">
    <text evidence="11">The sequence shown here is derived from an EMBL/GenBank/DDBJ whole genome shotgun (WGS) entry which is preliminary data.</text>
</comment>
<keyword evidence="5" id="KW-0375">Hydrogen ion transport</keyword>
<name>A0A9D9GW25_9FIRM</name>
<evidence type="ECO:0000256" key="1">
    <source>
        <dbReference type="ARBA" id="ARBA00003456"/>
    </source>
</evidence>
<keyword evidence="4" id="KW-0813">Transport</keyword>
<dbReference type="InterPro" id="IPR035968">
    <property type="entry name" value="ATP_synth_F1_ATPase_gsu"/>
</dbReference>
<dbReference type="Proteomes" id="UP000823634">
    <property type="component" value="Unassembled WGS sequence"/>
</dbReference>
<dbReference type="PANTHER" id="PTHR11693:SF22">
    <property type="entry name" value="ATP SYNTHASE SUBUNIT GAMMA, MITOCHONDRIAL"/>
    <property type="match status" value="1"/>
</dbReference>
<evidence type="ECO:0000313" key="11">
    <source>
        <dbReference type="EMBL" id="MBO8425873.1"/>
    </source>
</evidence>
<keyword evidence="10" id="KW-0175">Coiled coil</keyword>
<sequence length="271" mass="29723">MAAGLEKTKRRIVSISSTKKITKAMGMIASVKLLGAKRKVEQAGYAYDCSSSILSSLCHFLPPESPYFQKKEGKRLLICFGSDLGLCGAYNSEAYKEAISLLKEGDVICPIGKKMENRLGKLGHEIVSLDLNSPRALQKTASKLLESFLNGEYAEIGVVATHYVNSLKFKPGYARLLPLEYKKPPCEVVPLRADASGELEKRAALLSLLSCLNYLKEDSSLSEQNSRRNAMDEAKDNADELLRKLQVEYNKARQGAITQEIVEVVSGSKGA</sequence>
<evidence type="ECO:0000313" key="12">
    <source>
        <dbReference type="Proteomes" id="UP000823634"/>
    </source>
</evidence>
<evidence type="ECO:0000256" key="5">
    <source>
        <dbReference type="ARBA" id="ARBA00022781"/>
    </source>
</evidence>
<comment type="subcellular location">
    <subcellularLocation>
        <location evidence="2">Membrane</location>
        <topology evidence="2">Peripheral membrane protein</topology>
    </subcellularLocation>
</comment>
<comment type="similarity">
    <text evidence="3">Belongs to the ATPase gamma chain family.</text>
</comment>
<evidence type="ECO:0000256" key="8">
    <source>
        <dbReference type="ARBA" id="ARBA00023196"/>
    </source>
</evidence>
<keyword evidence="6" id="KW-0406">Ion transport</keyword>
<evidence type="ECO:0000256" key="4">
    <source>
        <dbReference type="ARBA" id="ARBA00022448"/>
    </source>
</evidence>
<dbReference type="GO" id="GO:0046933">
    <property type="term" value="F:proton-transporting ATP synthase activity, rotational mechanism"/>
    <property type="evidence" value="ECO:0007669"/>
    <property type="project" value="InterPro"/>
</dbReference>
<evidence type="ECO:0000256" key="7">
    <source>
        <dbReference type="ARBA" id="ARBA00023136"/>
    </source>
</evidence>
<dbReference type="SUPFAM" id="SSF52943">
    <property type="entry name" value="ATP synthase (F1-ATPase), gamma subunit"/>
    <property type="match status" value="1"/>
</dbReference>
<dbReference type="AlphaFoldDB" id="A0A9D9GW25"/>
<dbReference type="PRINTS" id="PR00126">
    <property type="entry name" value="ATPASEGAMMA"/>
</dbReference>
<comment type="function">
    <text evidence="1">Produces ATP from ADP in the presence of a proton gradient across the membrane. The gamma chain is believed to be important in regulating ATPase activity and the flow of protons through the CF(0) complex.</text>
</comment>
<evidence type="ECO:0000256" key="3">
    <source>
        <dbReference type="ARBA" id="ARBA00007681"/>
    </source>
</evidence>
<dbReference type="CDD" id="cd12151">
    <property type="entry name" value="F1-ATPase_gamma"/>
    <property type="match status" value="1"/>
</dbReference>
<protein>
    <submittedName>
        <fullName evidence="11">F0F1 ATP synthase subunit gamma</fullName>
    </submittedName>
</protein>
<keyword evidence="7" id="KW-0472">Membrane</keyword>
<dbReference type="EMBL" id="JADINA010000007">
    <property type="protein sequence ID" value="MBO8425873.1"/>
    <property type="molecule type" value="Genomic_DNA"/>
</dbReference>
<gene>
    <name evidence="11" type="ORF">IAC61_00950</name>
</gene>
<keyword evidence="9" id="KW-0066">ATP synthesis</keyword>
<reference evidence="11" key="2">
    <citation type="journal article" date="2021" name="PeerJ">
        <title>Extensive microbial diversity within the chicken gut microbiome revealed by metagenomics and culture.</title>
        <authorList>
            <person name="Gilroy R."/>
            <person name="Ravi A."/>
            <person name="Getino M."/>
            <person name="Pursley I."/>
            <person name="Horton D.L."/>
            <person name="Alikhan N.F."/>
            <person name="Baker D."/>
            <person name="Gharbi K."/>
            <person name="Hall N."/>
            <person name="Watson M."/>
            <person name="Adriaenssens E.M."/>
            <person name="Foster-Nyarko E."/>
            <person name="Jarju S."/>
            <person name="Secka A."/>
            <person name="Antonio M."/>
            <person name="Oren A."/>
            <person name="Chaudhuri R.R."/>
            <person name="La Ragione R."/>
            <person name="Hildebrand F."/>
            <person name="Pallen M.J."/>
        </authorList>
    </citation>
    <scope>NUCLEOTIDE SEQUENCE</scope>
    <source>
        <strain evidence="11">17113</strain>
    </source>
</reference>
<dbReference type="InterPro" id="IPR000131">
    <property type="entry name" value="ATP_synth_F1_gsu"/>
</dbReference>
<evidence type="ECO:0000256" key="2">
    <source>
        <dbReference type="ARBA" id="ARBA00004170"/>
    </source>
</evidence>
<feature type="coiled-coil region" evidence="10">
    <location>
        <begin position="228"/>
        <end position="255"/>
    </location>
</feature>
<reference evidence="11" key="1">
    <citation type="submission" date="2020-10" db="EMBL/GenBank/DDBJ databases">
        <authorList>
            <person name="Gilroy R."/>
        </authorList>
    </citation>
    <scope>NUCLEOTIDE SEQUENCE</scope>
    <source>
        <strain evidence="11">17113</strain>
    </source>
</reference>
<dbReference type="PANTHER" id="PTHR11693">
    <property type="entry name" value="ATP SYNTHASE GAMMA CHAIN"/>
    <property type="match status" value="1"/>
</dbReference>